<sequence>MALERRRADEKMLAEAERDGDLPPFDQRTDPNPDRGSWMQQLVPDRAPESENACVFTERPRKARPKNLVVQASSGNMDLLADGFVLGHDHAIGFVEAGFMANKPVIAVRKGMPDLWIEPKTPIRYVVLRIGADEFRCVRWDGRD</sequence>
<evidence type="ECO:0000313" key="3">
    <source>
        <dbReference type="Proteomes" id="UP000092698"/>
    </source>
</evidence>
<gene>
    <name evidence="2" type="ORF">A6F65_02195</name>
</gene>
<protein>
    <submittedName>
        <fullName evidence="2">Uncharacterized protein</fullName>
    </submittedName>
</protein>
<dbReference type="AlphaFoldDB" id="A0A1C7DAF7"/>
<evidence type="ECO:0000313" key="2">
    <source>
        <dbReference type="EMBL" id="ANU08480.1"/>
    </source>
</evidence>
<feature type="compositionally biased region" description="Basic and acidic residues" evidence="1">
    <location>
        <begin position="1"/>
        <end position="33"/>
    </location>
</feature>
<organism evidence="2 3">
    <name type="scientific">Paraurantiacibacter namhicola</name>
    <dbReference type="NCBI Taxonomy" id="645517"/>
    <lineage>
        <taxon>Bacteria</taxon>
        <taxon>Pseudomonadati</taxon>
        <taxon>Pseudomonadota</taxon>
        <taxon>Alphaproteobacteria</taxon>
        <taxon>Sphingomonadales</taxon>
        <taxon>Erythrobacteraceae</taxon>
        <taxon>Paraurantiacibacter</taxon>
    </lineage>
</organism>
<name>A0A1C7DAF7_9SPHN</name>
<dbReference type="KEGG" id="anh:A6F65_02195"/>
<reference evidence="2 3" key="1">
    <citation type="submission" date="2016-07" db="EMBL/GenBank/DDBJ databases">
        <title>Complete genome sequence of Altererythrobacter namhicola JCM 16345T, containing esterase-encoding genes.</title>
        <authorList>
            <person name="Cheng H."/>
            <person name="Wu Y.-H."/>
            <person name="Jian S.-L."/>
            <person name="Huo Y.-Y."/>
            <person name="Wang C.-S."/>
            <person name="Xu X.-W."/>
        </authorList>
    </citation>
    <scope>NUCLEOTIDE SEQUENCE [LARGE SCALE GENOMIC DNA]</scope>
    <source>
        <strain evidence="2 3">JCM 16345</strain>
    </source>
</reference>
<proteinExistence type="predicted"/>
<evidence type="ECO:0000256" key="1">
    <source>
        <dbReference type="SAM" id="MobiDB-lite"/>
    </source>
</evidence>
<feature type="region of interest" description="Disordered" evidence="1">
    <location>
        <begin position="1"/>
        <end position="56"/>
    </location>
</feature>
<keyword evidence="3" id="KW-1185">Reference proteome</keyword>
<accession>A0A1C7DAF7</accession>
<dbReference type="Proteomes" id="UP000092698">
    <property type="component" value="Chromosome"/>
</dbReference>
<dbReference type="EMBL" id="CP016545">
    <property type="protein sequence ID" value="ANU08480.1"/>
    <property type="molecule type" value="Genomic_DNA"/>
</dbReference>